<protein>
    <recommendedName>
        <fullName evidence="4">Lipoprotein</fullName>
    </recommendedName>
</protein>
<organism evidence="2 3">
    <name type="scientific">Neoroseomonas soli</name>
    <dbReference type="NCBI Taxonomy" id="1081025"/>
    <lineage>
        <taxon>Bacteria</taxon>
        <taxon>Pseudomonadati</taxon>
        <taxon>Pseudomonadota</taxon>
        <taxon>Alphaproteobacteria</taxon>
        <taxon>Acetobacterales</taxon>
        <taxon>Acetobacteraceae</taxon>
        <taxon>Neoroseomonas</taxon>
    </lineage>
</organism>
<sequence length="239" mass="25759">MINKFTPILVAAAISGCSSSTSNHADQLARVPIIIAALKCAFATALMEERNSPIARINGAVASGTLSLKIVHGDGESIGARAVASAGGPFVFPYAGSTGSILPSFSSGVQRTDTIQTSLDFRFLMVADDARVCDQLDESQRARLGLSEWLASVIRQANVNVGYDPPGQLDRIRFNQDFAVSNVTKGGLDFNFVFLNLTSSVSRERNDIQNLTFTIGEETRDNPAPLLSPERRRRLQRGN</sequence>
<name>A0A9X9X0H3_9PROT</name>
<dbReference type="PROSITE" id="PS51257">
    <property type="entry name" value="PROKAR_LIPOPROTEIN"/>
    <property type="match status" value="1"/>
</dbReference>
<accession>A0A9X9X0H3</accession>
<keyword evidence="3" id="KW-1185">Reference proteome</keyword>
<dbReference type="RefSeq" id="WP_211863317.1">
    <property type="nucleotide sequence ID" value="NZ_JAAEDM010000053.1"/>
</dbReference>
<dbReference type="AlphaFoldDB" id="A0A9X9X0H3"/>
<evidence type="ECO:0008006" key="4">
    <source>
        <dbReference type="Google" id="ProtNLM"/>
    </source>
</evidence>
<proteinExistence type="predicted"/>
<dbReference type="Proteomes" id="UP001138751">
    <property type="component" value="Unassembled WGS sequence"/>
</dbReference>
<dbReference type="EMBL" id="JAAEDM010000053">
    <property type="protein sequence ID" value="MBR0672902.1"/>
    <property type="molecule type" value="Genomic_DNA"/>
</dbReference>
<feature type="chain" id="PRO_5040796684" description="Lipoprotein" evidence="1">
    <location>
        <begin position="26"/>
        <end position="239"/>
    </location>
</feature>
<evidence type="ECO:0000313" key="2">
    <source>
        <dbReference type="EMBL" id="MBR0672902.1"/>
    </source>
</evidence>
<gene>
    <name evidence="2" type="ORF">GXW76_17110</name>
</gene>
<comment type="caution">
    <text evidence="2">The sequence shown here is derived from an EMBL/GenBank/DDBJ whole genome shotgun (WGS) entry which is preliminary data.</text>
</comment>
<evidence type="ECO:0000256" key="1">
    <source>
        <dbReference type="SAM" id="SignalP"/>
    </source>
</evidence>
<reference evidence="2" key="2">
    <citation type="journal article" date="2021" name="Syst. Appl. Microbiol.">
        <title>Roseomonas hellenica sp. nov., isolated from roots of wild-growing Alkanna tinctoria.</title>
        <authorList>
            <person name="Rat A."/>
            <person name="Naranjo H.D."/>
            <person name="Lebbe L."/>
            <person name="Cnockaert M."/>
            <person name="Krigas N."/>
            <person name="Grigoriadou K."/>
            <person name="Maloupa E."/>
            <person name="Willems A."/>
        </authorList>
    </citation>
    <scope>NUCLEOTIDE SEQUENCE</scope>
    <source>
        <strain evidence="2">LMG 31231</strain>
    </source>
</reference>
<evidence type="ECO:0000313" key="3">
    <source>
        <dbReference type="Proteomes" id="UP001138751"/>
    </source>
</evidence>
<feature type="signal peptide" evidence="1">
    <location>
        <begin position="1"/>
        <end position="25"/>
    </location>
</feature>
<reference evidence="2" key="1">
    <citation type="submission" date="2020-01" db="EMBL/GenBank/DDBJ databases">
        <authorList>
            <person name="Rat A."/>
        </authorList>
    </citation>
    <scope>NUCLEOTIDE SEQUENCE</scope>
    <source>
        <strain evidence="2">LMG 31231</strain>
    </source>
</reference>
<keyword evidence="1" id="KW-0732">Signal</keyword>